<name>A0ACC3N0A6_9PEZI</name>
<comment type="caution">
    <text evidence="1">The sequence shown here is derived from an EMBL/GenBank/DDBJ whole genome shotgun (WGS) entry which is preliminary data.</text>
</comment>
<gene>
    <name evidence="1" type="ORF">LTR37_012163</name>
</gene>
<accession>A0ACC3N0A6</accession>
<organism evidence="1 2">
    <name type="scientific">Vermiconidia calcicola</name>
    <dbReference type="NCBI Taxonomy" id="1690605"/>
    <lineage>
        <taxon>Eukaryota</taxon>
        <taxon>Fungi</taxon>
        <taxon>Dikarya</taxon>
        <taxon>Ascomycota</taxon>
        <taxon>Pezizomycotina</taxon>
        <taxon>Dothideomycetes</taxon>
        <taxon>Dothideomycetidae</taxon>
        <taxon>Mycosphaerellales</taxon>
        <taxon>Extremaceae</taxon>
        <taxon>Vermiconidia</taxon>
    </lineage>
</organism>
<keyword evidence="2" id="KW-1185">Reference proteome</keyword>
<evidence type="ECO:0000313" key="1">
    <source>
        <dbReference type="EMBL" id="KAK3707319.1"/>
    </source>
</evidence>
<protein>
    <submittedName>
        <fullName evidence="1">Uncharacterized protein</fullName>
    </submittedName>
</protein>
<sequence length="227" mass="25734">MAHATECAKQFQDGVLITVQLEGTDAKFFVQKALLCSVSDYFKKALQPTFKEGKEETLRLPVCNEATFEVFLYWLCHRALPEELENEDYNPGPQRGEGDQVLRHVSHNQRRLVRLWCLADSYLMPKLQNDCMKSLLINFDRNYVGVEVVRLAAEVAASESMISNVVMSQLAASYHALVYDRHECDYLGATPGVLLDLVARLRRCLPGKGCEYAPEAPSDNDYSEYMV</sequence>
<evidence type="ECO:0000313" key="2">
    <source>
        <dbReference type="Proteomes" id="UP001281147"/>
    </source>
</evidence>
<dbReference type="EMBL" id="JAUTXU010000111">
    <property type="protein sequence ID" value="KAK3707319.1"/>
    <property type="molecule type" value="Genomic_DNA"/>
</dbReference>
<proteinExistence type="predicted"/>
<reference evidence="1" key="1">
    <citation type="submission" date="2023-07" db="EMBL/GenBank/DDBJ databases">
        <title>Black Yeasts Isolated from many extreme environments.</title>
        <authorList>
            <person name="Coleine C."/>
            <person name="Stajich J.E."/>
            <person name="Selbmann L."/>
        </authorList>
    </citation>
    <scope>NUCLEOTIDE SEQUENCE</scope>
    <source>
        <strain evidence="1">CCFEE 5714</strain>
    </source>
</reference>
<dbReference type="Proteomes" id="UP001281147">
    <property type="component" value="Unassembled WGS sequence"/>
</dbReference>